<protein>
    <submittedName>
        <fullName evidence="1">Uncharacterized protein</fullName>
    </submittedName>
</protein>
<evidence type="ECO:0000313" key="1">
    <source>
        <dbReference type="EMBL" id="CUN87396.1"/>
    </source>
</evidence>
<reference evidence="1 2" key="1">
    <citation type="submission" date="2015-09" db="EMBL/GenBank/DDBJ databases">
        <authorList>
            <consortium name="Pathogen Informatics"/>
        </authorList>
    </citation>
    <scope>NUCLEOTIDE SEQUENCE [LARGE SCALE GENOMIC DNA]</scope>
    <source>
        <strain evidence="1 2">2789STDY5834855</strain>
    </source>
</reference>
<dbReference type="EMBL" id="CYZV01000008">
    <property type="protein sequence ID" value="CUN87396.1"/>
    <property type="molecule type" value="Genomic_DNA"/>
</dbReference>
<dbReference type="AlphaFoldDB" id="A0A174AIV3"/>
<proteinExistence type="predicted"/>
<dbReference type="Proteomes" id="UP000095558">
    <property type="component" value="Unassembled WGS sequence"/>
</dbReference>
<evidence type="ECO:0000313" key="2">
    <source>
        <dbReference type="Proteomes" id="UP000095558"/>
    </source>
</evidence>
<gene>
    <name evidence="1" type="ORF">ERS852470_00912</name>
</gene>
<dbReference type="RefSeq" id="WP_156327368.1">
    <property type="nucleotide sequence ID" value="NZ_CYZV01000008.1"/>
</dbReference>
<accession>A0A174AIV3</accession>
<organism evidence="1 2">
    <name type="scientific">Clostridium disporicum</name>
    <dbReference type="NCBI Taxonomy" id="84024"/>
    <lineage>
        <taxon>Bacteria</taxon>
        <taxon>Bacillati</taxon>
        <taxon>Bacillota</taxon>
        <taxon>Clostridia</taxon>
        <taxon>Eubacteriales</taxon>
        <taxon>Clostridiaceae</taxon>
        <taxon>Clostridium</taxon>
    </lineage>
</organism>
<name>A0A174AIV3_9CLOT</name>
<sequence>MKEKTIKTIEKEISFEKNQEKIQITVKLMNISDNFKIKDFLEIMFKEINESLF</sequence>